<accession>W7DL79</accession>
<protein>
    <recommendedName>
        <fullName evidence="5">YggT family protein</fullName>
    </recommendedName>
</protein>
<evidence type="ECO:0008006" key="5">
    <source>
        <dbReference type="Google" id="ProtNLM"/>
    </source>
</evidence>
<dbReference type="AlphaFoldDB" id="W7DL79"/>
<comment type="caution">
    <text evidence="3">The sequence shown here is derived from an EMBL/GenBank/DDBJ whole genome shotgun (WGS) entry which is preliminary data.</text>
</comment>
<feature type="transmembrane region" description="Helical" evidence="2">
    <location>
        <begin position="12"/>
        <end position="34"/>
    </location>
</feature>
<reference evidence="3 4" key="1">
    <citation type="journal article" date="2014" name="Genome Announc.">
        <title>Draft Genome Sequence of Commensalibacter papalotli MX01, a Symbiont Identified from the Guts of Overwintering Monarch Butterflies.</title>
        <authorList>
            <person name="Servin-Garciduenas L.E."/>
            <person name="Sanchez-Quinto A."/>
            <person name="Martinez-Romero E."/>
        </authorList>
    </citation>
    <scope>NUCLEOTIDE SEQUENCE [LARGE SCALE GENOMIC DNA]</scope>
    <source>
        <strain evidence="4">MX-MONARCH01</strain>
    </source>
</reference>
<dbReference type="GO" id="GO:0016020">
    <property type="term" value="C:membrane"/>
    <property type="evidence" value="ECO:0007669"/>
    <property type="project" value="InterPro"/>
</dbReference>
<dbReference type="InterPro" id="IPR003425">
    <property type="entry name" value="CCB3/YggT"/>
</dbReference>
<keyword evidence="2" id="KW-0812">Transmembrane</keyword>
<feature type="transmembrane region" description="Helical" evidence="2">
    <location>
        <begin position="74"/>
        <end position="94"/>
    </location>
</feature>
<keyword evidence="2" id="KW-1133">Transmembrane helix</keyword>
<keyword evidence="4" id="KW-1185">Reference proteome</keyword>
<dbReference type="Proteomes" id="UP000019250">
    <property type="component" value="Unassembled WGS sequence"/>
</dbReference>
<sequence length="95" mass="10705">MLELYKLLNSLLELYMLILLAYCIFSFLLSFGVVNPSSNIVRGIYMFLSRACDPVLNVIRQALPSLGTLDISPIVVFLAINYLIRPLLFSLLVAH</sequence>
<dbReference type="PANTHER" id="PTHR33219">
    <property type="entry name" value="YLMG HOMOLOG PROTEIN 2, CHLOROPLASTIC"/>
    <property type="match status" value="1"/>
</dbReference>
<dbReference type="PANTHER" id="PTHR33219:SF14">
    <property type="entry name" value="PROTEIN COFACTOR ASSEMBLY OF COMPLEX C SUBUNIT B CCB3, CHLOROPLASTIC-RELATED"/>
    <property type="match status" value="1"/>
</dbReference>
<evidence type="ECO:0000313" key="4">
    <source>
        <dbReference type="Proteomes" id="UP000019250"/>
    </source>
</evidence>
<evidence type="ECO:0000256" key="2">
    <source>
        <dbReference type="SAM" id="Phobius"/>
    </source>
</evidence>
<dbReference type="STRING" id="1208583.COMX_08390"/>
<organism evidence="3 4">
    <name type="scientific">Commensalibacter papalotli</name>
    <name type="common">ex Servin-Garciduenas et al. 2014</name>
    <dbReference type="NCBI Taxonomy" id="1208583"/>
    <lineage>
        <taxon>Bacteria</taxon>
        <taxon>Pseudomonadati</taxon>
        <taxon>Pseudomonadota</taxon>
        <taxon>Alphaproteobacteria</taxon>
        <taxon>Acetobacterales</taxon>
        <taxon>Acetobacteraceae</taxon>
    </lineage>
</organism>
<comment type="similarity">
    <text evidence="1">Belongs to the YggT family.</text>
</comment>
<gene>
    <name evidence="3" type="ORF">COMX_08390</name>
</gene>
<dbReference type="OrthoDB" id="9814445at2"/>
<evidence type="ECO:0000313" key="3">
    <source>
        <dbReference type="EMBL" id="EUK17997.1"/>
    </source>
</evidence>
<dbReference type="EMBL" id="ATSX01000002">
    <property type="protein sequence ID" value="EUK17997.1"/>
    <property type="molecule type" value="Genomic_DNA"/>
</dbReference>
<name>W7DL79_9PROT</name>
<proteinExistence type="inferred from homology"/>
<keyword evidence="2" id="KW-0472">Membrane</keyword>
<dbReference type="RefSeq" id="WP_084051576.1">
    <property type="nucleotide sequence ID" value="NZ_ATSX01000002.1"/>
</dbReference>
<dbReference type="eggNOG" id="COG0762">
    <property type="taxonomic scope" value="Bacteria"/>
</dbReference>
<dbReference type="Pfam" id="PF02325">
    <property type="entry name" value="CCB3_YggT"/>
    <property type="match status" value="1"/>
</dbReference>
<evidence type="ECO:0000256" key="1">
    <source>
        <dbReference type="ARBA" id="ARBA00010894"/>
    </source>
</evidence>